<sequence length="294" mass="32318">MSAEIELLARQHAPQILAEALRLARSKAVEVLSEQLVSAMIAEAVKPYRPPSAAQLANVEKGLCVYAITRDSEIELPALRTAAEPRLIAHNGIGAVVADVDLAQFTNLEADPVEDSALATLAREHDAVVRAVFEHEPVLPLRFGTVVTGEQAALDLLRERREEALTWLDRVAGHREWGVRVECAAQPEAPADGLSGTEYLRHRQSALSRDRDQAKAAQNMHAKLSCHATEAACREHRPNTLLDAAYLVPQDNETSFRDSVTRLSEPLERLGATVHTTGPWPPYSFTRIELAVQR</sequence>
<dbReference type="EMBL" id="FWXV01000003">
    <property type="protein sequence ID" value="SMD07703.1"/>
    <property type="molecule type" value="Genomic_DNA"/>
</dbReference>
<proteinExistence type="inferred from homology"/>
<reference evidence="4 5" key="1">
    <citation type="submission" date="2017-04" db="EMBL/GenBank/DDBJ databases">
        <authorList>
            <person name="Afonso C.L."/>
            <person name="Miller P.J."/>
            <person name="Scott M.A."/>
            <person name="Spackman E."/>
            <person name="Goraichik I."/>
            <person name="Dimitrov K.M."/>
            <person name="Suarez D.L."/>
            <person name="Swayne D.E."/>
        </authorList>
    </citation>
    <scope>NUCLEOTIDE SEQUENCE [LARGE SCALE GENOMIC DNA]</scope>
    <source>
        <strain evidence="4 5">DSM 43828</strain>
    </source>
</reference>
<comment type="subcellular location">
    <subcellularLocation>
        <location evidence="2">Gas vesicle</location>
    </subcellularLocation>
</comment>
<keyword evidence="1" id="KW-0304">Gas vesicle</keyword>
<evidence type="ECO:0000256" key="2">
    <source>
        <dbReference type="ARBA" id="ARBA00035108"/>
    </source>
</evidence>
<dbReference type="RefSeq" id="WP_143446479.1">
    <property type="nucleotide sequence ID" value="NZ_FWXV01000003.1"/>
</dbReference>
<evidence type="ECO:0000313" key="4">
    <source>
        <dbReference type="EMBL" id="SMD07703.1"/>
    </source>
</evidence>
<protein>
    <submittedName>
        <fullName evidence="4">Gas vesicle synthesis protein GvpL/GvpF</fullName>
    </submittedName>
</protein>
<dbReference type="InterPro" id="IPR009430">
    <property type="entry name" value="GvpL/GvpF"/>
</dbReference>
<dbReference type="PANTHER" id="PTHR36852">
    <property type="entry name" value="PROTEIN GVPL 2"/>
    <property type="match status" value="1"/>
</dbReference>
<accession>A0A1Y5XMY5</accession>
<dbReference type="GO" id="GO:0031412">
    <property type="term" value="P:gas vesicle organization"/>
    <property type="evidence" value="ECO:0007669"/>
    <property type="project" value="InterPro"/>
</dbReference>
<name>A0A1Y5XMY5_KIBAR</name>
<evidence type="ECO:0000256" key="1">
    <source>
        <dbReference type="ARBA" id="ARBA00022987"/>
    </source>
</evidence>
<dbReference type="PANTHER" id="PTHR36852:SF1">
    <property type="entry name" value="PROTEIN GVPL 2"/>
    <property type="match status" value="1"/>
</dbReference>
<keyword evidence="5" id="KW-1185">Reference proteome</keyword>
<dbReference type="Proteomes" id="UP000192674">
    <property type="component" value="Unassembled WGS sequence"/>
</dbReference>
<dbReference type="AlphaFoldDB" id="A0A1Y5XMY5"/>
<evidence type="ECO:0000256" key="3">
    <source>
        <dbReference type="ARBA" id="ARBA00035643"/>
    </source>
</evidence>
<comment type="similarity">
    <text evidence="3">Belongs to the gas vesicle GvpF/GvpL family.</text>
</comment>
<dbReference type="GO" id="GO:0031411">
    <property type="term" value="C:gas vesicle"/>
    <property type="evidence" value="ECO:0007669"/>
    <property type="project" value="UniProtKB-SubCell"/>
</dbReference>
<gene>
    <name evidence="4" type="ORF">SAMN05661093_04225</name>
</gene>
<dbReference type="Pfam" id="PF06386">
    <property type="entry name" value="GvpL_GvpF"/>
    <property type="match status" value="1"/>
</dbReference>
<organism evidence="4 5">
    <name type="scientific">Kibdelosporangium aridum</name>
    <dbReference type="NCBI Taxonomy" id="2030"/>
    <lineage>
        <taxon>Bacteria</taxon>
        <taxon>Bacillati</taxon>
        <taxon>Actinomycetota</taxon>
        <taxon>Actinomycetes</taxon>
        <taxon>Pseudonocardiales</taxon>
        <taxon>Pseudonocardiaceae</taxon>
        <taxon>Kibdelosporangium</taxon>
    </lineage>
</organism>
<evidence type="ECO:0000313" key="5">
    <source>
        <dbReference type="Proteomes" id="UP000192674"/>
    </source>
</evidence>
<dbReference type="OrthoDB" id="146444at2"/>